<dbReference type="InterPro" id="IPR001100">
    <property type="entry name" value="Pyr_nuc-diS_OxRdtase"/>
</dbReference>
<feature type="domain" description="FAD/NAD(P)-binding" evidence="7">
    <location>
        <begin position="33"/>
        <end position="342"/>
    </location>
</feature>
<sequence length="504" mass="51864">MGHPYGCPTRRAGLVRHPYASHGDRRRVTVESYDVVVLGAGTGGLGAARAVAAAGRTVALVEPERPGGDCTWTGCVPSKTLLETARAARRARRAGPRGVEADVRADLPAALAHARRVREEVYEDESPEVLARQGVDLVTGRGRFTGPGQVEVGGRVLRGRRYVVATGARPRVPDVVGGVPHLTSETVWDLAEAPGHLLVLGGGPVGCELAQAFAALGVRVTLVQSGPRLLPRDEPAAGEVVAAVLRDDGVDLRLGARVVGVDPGPVLHLDDGARVAGTHLLVCTGRSPETAGLGLDAAGVAVGPDGRVLVDDRLRSRTNPHVWAVGDCASPLAYTHVADDQARAAAGGLLLSLTRRPSRAALPGRWRQDRVPWVTFTDPEVAHVGLTEAQAHARWGAQARVVTVPMSAVDRARCAGRTEGFLTLVAAPGPLGVAAAARVVGMTAVCPGAGELVAAGALAVAARTTVARLALTTAAYPTYGVALRVAAAAFVAPHGGVVARPAAP</sequence>
<dbReference type="InterPro" id="IPR016156">
    <property type="entry name" value="FAD/NAD-linked_Rdtase_dimer_sf"/>
</dbReference>
<dbReference type="AlphaFoldDB" id="A0A3A3YXZ2"/>
<dbReference type="PANTHER" id="PTHR43014:SF2">
    <property type="entry name" value="MERCURIC REDUCTASE"/>
    <property type="match status" value="1"/>
</dbReference>
<dbReference type="PRINTS" id="PR00368">
    <property type="entry name" value="FADPNR"/>
</dbReference>
<keyword evidence="2" id="KW-0285">Flavoprotein</keyword>
<dbReference type="Gene3D" id="3.50.50.60">
    <property type="entry name" value="FAD/NAD(P)-binding domain"/>
    <property type="match status" value="2"/>
</dbReference>
<dbReference type="PIRSF" id="PIRSF000350">
    <property type="entry name" value="Mercury_reductase_MerA"/>
    <property type="match status" value="1"/>
</dbReference>
<reference evidence="8 9" key="1">
    <citation type="submission" date="2018-09" db="EMBL/GenBank/DDBJ databases">
        <title>YIM 75000 draft genome.</title>
        <authorList>
            <person name="Tang S."/>
            <person name="Feng Y."/>
        </authorList>
    </citation>
    <scope>NUCLEOTIDE SEQUENCE [LARGE SCALE GENOMIC DNA]</scope>
    <source>
        <strain evidence="8 9">YIM 75000</strain>
    </source>
</reference>
<keyword evidence="9" id="KW-1185">Reference proteome</keyword>
<evidence type="ECO:0000256" key="1">
    <source>
        <dbReference type="ARBA" id="ARBA00007532"/>
    </source>
</evidence>
<dbReference type="Pfam" id="PF07992">
    <property type="entry name" value="Pyr_redox_2"/>
    <property type="match status" value="1"/>
</dbReference>
<dbReference type="PRINTS" id="PR00411">
    <property type="entry name" value="PNDRDTASEI"/>
</dbReference>
<feature type="binding site" evidence="4">
    <location>
        <position position="79"/>
    </location>
    <ligand>
        <name>FAD</name>
        <dbReference type="ChEBI" id="CHEBI:57692"/>
    </ligand>
</feature>
<evidence type="ECO:0000256" key="3">
    <source>
        <dbReference type="ARBA" id="ARBA00022827"/>
    </source>
</evidence>
<name>A0A3A3YXZ2_9ACTN</name>
<protein>
    <submittedName>
        <fullName evidence="8">FAD-binding protein</fullName>
    </submittedName>
</protein>
<dbReference type="GO" id="GO:0050660">
    <property type="term" value="F:flavin adenine dinucleotide binding"/>
    <property type="evidence" value="ECO:0007669"/>
    <property type="project" value="TreeGrafter"/>
</dbReference>
<comment type="cofactor">
    <cofactor evidence="4">
        <name>FAD</name>
        <dbReference type="ChEBI" id="CHEBI:57692"/>
    </cofactor>
    <text evidence="4">Binds 1 FAD per subunit.</text>
</comment>
<dbReference type="InterPro" id="IPR036188">
    <property type="entry name" value="FAD/NAD-bd_sf"/>
</dbReference>
<dbReference type="EMBL" id="QZEZ01000006">
    <property type="protein sequence ID" value="RJK94833.1"/>
    <property type="molecule type" value="Genomic_DNA"/>
</dbReference>
<evidence type="ECO:0000256" key="5">
    <source>
        <dbReference type="PIRSR" id="PIRSR000350-4"/>
    </source>
</evidence>
<dbReference type="Gene3D" id="3.30.390.30">
    <property type="match status" value="1"/>
</dbReference>
<feature type="disulfide bond" description="Redox-active" evidence="5">
    <location>
        <begin position="70"/>
        <end position="75"/>
    </location>
</feature>
<dbReference type="Proteomes" id="UP000265614">
    <property type="component" value="Unassembled WGS sequence"/>
</dbReference>
<comment type="similarity">
    <text evidence="1">Belongs to the class-I pyridine nucleotide-disulfide oxidoreductase family.</text>
</comment>
<keyword evidence="3 4" id="KW-0274">FAD</keyword>
<feature type="domain" description="Pyridine nucleotide-disulphide oxidoreductase dimerisation" evidence="6">
    <location>
        <begin position="371"/>
        <end position="483"/>
    </location>
</feature>
<dbReference type="InterPro" id="IPR023753">
    <property type="entry name" value="FAD/NAD-binding_dom"/>
</dbReference>
<evidence type="ECO:0000256" key="4">
    <source>
        <dbReference type="PIRSR" id="PIRSR000350-3"/>
    </source>
</evidence>
<comment type="caution">
    <text evidence="8">The sequence shown here is derived from an EMBL/GenBank/DDBJ whole genome shotgun (WGS) entry which is preliminary data.</text>
</comment>
<evidence type="ECO:0000259" key="6">
    <source>
        <dbReference type="Pfam" id="PF02852"/>
    </source>
</evidence>
<evidence type="ECO:0000259" key="7">
    <source>
        <dbReference type="Pfam" id="PF07992"/>
    </source>
</evidence>
<feature type="binding site" evidence="4">
    <location>
        <position position="285"/>
    </location>
    <ligand>
        <name>NAD(+)</name>
        <dbReference type="ChEBI" id="CHEBI:57540"/>
    </ligand>
</feature>
<dbReference type="GO" id="GO:0003955">
    <property type="term" value="F:NAD(P)H dehydrogenase (quinone) activity"/>
    <property type="evidence" value="ECO:0007669"/>
    <property type="project" value="TreeGrafter"/>
</dbReference>
<dbReference type="OrthoDB" id="4763248at2"/>
<dbReference type="Pfam" id="PF02852">
    <property type="entry name" value="Pyr_redox_dim"/>
    <property type="match status" value="1"/>
</dbReference>
<accession>A0A3A3YXZ2</accession>
<proteinExistence type="inferred from homology"/>
<organism evidence="8 9">
    <name type="scientific">Vallicoccus soli</name>
    <dbReference type="NCBI Taxonomy" id="2339232"/>
    <lineage>
        <taxon>Bacteria</taxon>
        <taxon>Bacillati</taxon>
        <taxon>Actinomycetota</taxon>
        <taxon>Actinomycetes</taxon>
        <taxon>Motilibacterales</taxon>
        <taxon>Vallicoccaceae</taxon>
        <taxon>Vallicoccus</taxon>
    </lineage>
</organism>
<evidence type="ECO:0000313" key="9">
    <source>
        <dbReference type="Proteomes" id="UP000265614"/>
    </source>
</evidence>
<feature type="binding site" evidence="4">
    <location>
        <position position="142"/>
    </location>
    <ligand>
        <name>FAD</name>
        <dbReference type="ChEBI" id="CHEBI:57692"/>
    </ligand>
</feature>
<dbReference type="PANTHER" id="PTHR43014">
    <property type="entry name" value="MERCURIC REDUCTASE"/>
    <property type="match status" value="1"/>
</dbReference>
<feature type="binding site" evidence="4">
    <location>
        <begin position="201"/>
        <end position="208"/>
    </location>
    <ligand>
        <name>NAD(+)</name>
        <dbReference type="ChEBI" id="CHEBI:57540"/>
    </ligand>
</feature>
<keyword evidence="4" id="KW-0547">Nucleotide-binding</keyword>
<evidence type="ECO:0000313" key="8">
    <source>
        <dbReference type="EMBL" id="RJK94833.1"/>
    </source>
</evidence>
<feature type="binding site" evidence="4">
    <location>
        <position position="327"/>
    </location>
    <ligand>
        <name>FAD</name>
        <dbReference type="ChEBI" id="CHEBI:57692"/>
    </ligand>
</feature>
<dbReference type="SUPFAM" id="SSF55424">
    <property type="entry name" value="FAD/NAD-linked reductases, dimerisation (C-terminal) domain"/>
    <property type="match status" value="1"/>
</dbReference>
<keyword evidence="4" id="KW-0520">NAD</keyword>
<dbReference type="SUPFAM" id="SSF51905">
    <property type="entry name" value="FAD/NAD(P)-binding domain"/>
    <property type="match status" value="1"/>
</dbReference>
<dbReference type="InterPro" id="IPR004099">
    <property type="entry name" value="Pyr_nucl-diS_OxRdtase_dimer"/>
</dbReference>
<evidence type="ECO:0000256" key="2">
    <source>
        <dbReference type="ARBA" id="ARBA00022630"/>
    </source>
</evidence>
<gene>
    <name evidence="8" type="ORF">D5H78_13560</name>
</gene>